<feature type="compositionally biased region" description="Acidic residues" evidence="1">
    <location>
        <begin position="249"/>
        <end position="260"/>
    </location>
</feature>
<proteinExistence type="predicted"/>
<sequence>MVKTYILAPNWTTAPPPDGPIKLGHLLDDLTEFVPINRTEMIDTSGLLNPLDTKTGFTASRGKLISGELGFAAKVIGLVGVGVGADIYYKKDKNDVLSVKKLITMTFDPTDEYIADTMKLAPVQKFMRGSKFRVPVFMITGLKIGRGEQQQLGKGRQAGRGADALREPRGAQRHGGHQSESWDGSSPFIVAFRVRKIWYRHGDIKHAAHNERVVMQDGAAVYSEPTLTLAVDDDVTPAEVSEDMDLTVEKDVEDGGDGEQEQWVIPKMDSEPAL</sequence>
<protein>
    <submittedName>
        <fullName evidence="2">Uncharacterized protein</fullName>
    </submittedName>
</protein>
<gene>
    <name evidence="2" type="ORF">Daus18300_013469</name>
</gene>
<organism evidence="2 3">
    <name type="scientific">Diaporthe australafricana</name>
    <dbReference type="NCBI Taxonomy" id="127596"/>
    <lineage>
        <taxon>Eukaryota</taxon>
        <taxon>Fungi</taxon>
        <taxon>Dikarya</taxon>
        <taxon>Ascomycota</taxon>
        <taxon>Pezizomycotina</taxon>
        <taxon>Sordariomycetes</taxon>
        <taxon>Sordariomycetidae</taxon>
        <taxon>Diaporthales</taxon>
        <taxon>Diaporthaceae</taxon>
        <taxon>Diaporthe</taxon>
    </lineage>
</organism>
<reference evidence="2 3" key="1">
    <citation type="journal article" date="2024" name="IMA Fungus">
        <title>IMA Genome - F19 : A genome assembly and annotation guide to empower mycologists, including annotated draft genome sequences of Ceratocystis pirilliformis, Diaporthe australafricana, Fusarium ophioides, Paecilomyces lecythidis, and Sporothrix stenoceras.</title>
        <authorList>
            <person name="Aylward J."/>
            <person name="Wilson A.M."/>
            <person name="Visagie C.M."/>
            <person name="Spraker J."/>
            <person name="Barnes I."/>
            <person name="Buitendag C."/>
            <person name="Ceriani C."/>
            <person name="Del Mar Angel L."/>
            <person name="du Plessis D."/>
            <person name="Fuchs T."/>
            <person name="Gasser K."/>
            <person name="Kramer D."/>
            <person name="Li W."/>
            <person name="Munsamy K."/>
            <person name="Piso A."/>
            <person name="Price J.L."/>
            <person name="Sonnekus B."/>
            <person name="Thomas C."/>
            <person name="van der Nest A."/>
            <person name="van Dijk A."/>
            <person name="van Heerden A."/>
            <person name="van Vuuren N."/>
            <person name="Yilmaz N."/>
            <person name="Duong T.A."/>
            <person name="van der Merwe N.A."/>
            <person name="Wingfield M.J."/>
            <person name="Wingfield B.D."/>
        </authorList>
    </citation>
    <scope>NUCLEOTIDE SEQUENCE [LARGE SCALE GENOMIC DNA]</scope>
    <source>
        <strain evidence="2 3">CMW 18300</strain>
    </source>
</reference>
<dbReference type="EMBL" id="JAWRVE010000211">
    <property type="protein sequence ID" value="KAL1848857.1"/>
    <property type="molecule type" value="Genomic_DNA"/>
</dbReference>
<dbReference type="Proteomes" id="UP001583177">
    <property type="component" value="Unassembled WGS sequence"/>
</dbReference>
<keyword evidence="3" id="KW-1185">Reference proteome</keyword>
<name>A0ABR3VYV7_9PEZI</name>
<feature type="region of interest" description="Disordered" evidence="1">
    <location>
        <begin position="249"/>
        <end position="274"/>
    </location>
</feature>
<evidence type="ECO:0000256" key="1">
    <source>
        <dbReference type="SAM" id="MobiDB-lite"/>
    </source>
</evidence>
<evidence type="ECO:0000313" key="2">
    <source>
        <dbReference type="EMBL" id="KAL1848857.1"/>
    </source>
</evidence>
<comment type="caution">
    <text evidence="2">The sequence shown here is derived from an EMBL/GenBank/DDBJ whole genome shotgun (WGS) entry which is preliminary data.</text>
</comment>
<accession>A0ABR3VYV7</accession>
<feature type="region of interest" description="Disordered" evidence="1">
    <location>
        <begin position="149"/>
        <end position="182"/>
    </location>
</feature>
<evidence type="ECO:0000313" key="3">
    <source>
        <dbReference type="Proteomes" id="UP001583177"/>
    </source>
</evidence>